<evidence type="ECO:0000313" key="2">
    <source>
        <dbReference type="Proteomes" id="UP000439903"/>
    </source>
</evidence>
<reference evidence="1 2" key="1">
    <citation type="journal article" date="2019" name="Environ. Microbiol.">
        <title>At the nexus of three kingdoms: the genome of the mycorrhizal fungus Gigaspora margarita provides insights into plant, endobacterial and fungal interactions.</title>
        <authorList>
            <person name="Venice F."/>
            <person name="Ghignone S."/>
            <person name="Salvioli di Fossalunga A."/>
            <person name="Amselem J."/>
            <person name="Novero M."/>
            <person name="Xianan X."/>
            <person name="Sedzielewska Toro K."/>
            <person name="Morin E."/>
            <person name="Lipzen A."/>
            <person name="Grigoriev I.V."/>
            <person name="Henrissat B."/>
            <person name="Martin F.M."/>
            <person name="Bonfante P."/>
        </authorList>
    </citation>
    <scope>NUCLEOTIDE SEQUENCE [LARGE SCALE GENOMIC DNA]</scope>
    <source>
        <strain evidence="1 2">BEG34</strain>
    </source>
</reference>
<dbReference type="AlphaFoldDB" id="A0A8H4AP38"/>
<dbReference type="Proteomes" id="UP000439903">
    <property type="component" value="Unassembled WGS sequence"/>
</dbReference>
<dbReference type="EMBL" id="WTPW01000370">
    <property type="protein sequence ID" value="KAF0518645.1"/>
    <property type="molecule type" value="Genomic_DNA"/>
</dbReference>
<keyword evidence="2" id="KW-1185">Reference proteome</keyword>
<accession>A0A8H4AP38</accession>
<sequence length="161" mass="18725">MRIEAHGTLDLQNLLDELTNICIERWGKTVDQEQNEHYYLTFFSAHHILAFYDFFRSIDYSYDDLYNNFHASNQEIAIDHHILDQIAKNIHPTNGLDSESIKILCSEICDHATCVTSNMSGQNKTQWNKGSSFKSRKAPHTFLISDNINFETLVQQWLIVN</sequence>
<comment type="caution">
    <text evidence="1">The sequence shown here is derived from an EMBL/GenBank/DDBJ whole genome shotgun (WGS) entry which is preliminary data.</text>
</comment>
<organism evidence="1 2">
    <name type="scientific">Gigaspora margarita</name>
    <dbReference type="NCBI Taxonomy" id="4874"/>
    <lineage>
        <taxon>Eukaryota</taxon>
        <taxon>Fungi</taxon>
        <taxon>Fungi incertae sedis</taxon>
        <taxon>Mucoromycota</taxon>
        <taxon>Glomeromycotina</taxon>
        <taxon>Glomeromycetes</taxon>
        <taxon>Diversisporales</taxon>
        <taxon>Gigasporaceae</taxon>
        <taxon>Gigaspora</taxon>
    </lineage>
</organism>
<proteinExistence type="predicted"/>
<gene>
    <name evidence="1" type="ORF">F8M41_016732</name>
</gene>
<name>A0A8H4AP38_GIGMA</name>
<evidence type="ECO:0000313" key="1">
    <source>
        <dbReference type="EMBL" id="KAF0518645.1"/>
    </source>
</evidence>
<protein>
    <submittedName>
        <fullName evidence="1">E3 ubiquitin-protein ligase</fullName>
    </submittedName>
</protein>